<dbReference type="RefSeq" id="NP_491437.1">
    <property type="nucleotide sequence ID" value="NM_059036.6"/>
</dbReference>
<dbReference type="AGR" id="WB:WBGene00015693"/>
<dbReference type="PIR" id="T25536">
    <property type="entry name" value="T25536"/>
</dbReference>
<comment type="subcellular location">
    <subcellularLocation>
        <location evidence="1">Membrane</location>
        <topology evidence="1">Single-pass membrane protein</topology>
    </subcellularLocation>
</comment>
<dbReference type="STRING" id="6239.C10H11.4.1"/>
<dbReference type="HOGENOM" id="CLU_012949_1_4_1"/>
<comment type="catalytic activity">
    <reaction evidence="10">
        <text>glucuronate acceptor + UDP-alpha-D-glucuronate = acceptor beta-D-glucuronoside + UDP + H(+)</text>
        <dbReference type="Rhea" id="RHEA:21032"/>
        <dbReference type="ChEBI" id="CHEBI:15378"/>
        <dbReference type="ChEBI" id="CHEBI:58052"/>
        <dbReference type="ChEBI" id="CHEBI:58223"/>
        <dbReference type="ChEBI" id="CHEBI:132367"/>
        <dbReference type="ChEBI" id="CHEBI:132368"/>
        <dbReference type="EC" id="2.4.1.17"/>
    </reaction>
</comment>
<dbReference type="PANTHER" id="PTHR48043">
    <property type="entry name" value="EG:EG0003.4 PROTEIN-RELATED"/>
    <property type="match status" value="1"/>
</dbReference>
<dbReference type="GeneID" id="172086"/>
<proteinExistence type="evidence at protein level"/>
<evidence type="ECO:0000313" key="13">
    <source>
        <dbReference type="EMBL" id="CCD64216.1"/>
    </source>
</evidence>
<dbReference type="SMR" id="P91038"/>
<evidence type="ECO:0000256" key="6">
    <source>
        <dbReference type="ARBA" id="ARBA00022692"/>
    </source>
</evidence>
<dbReference type="InParanoid" id="P91038"/>
<dbReference type="FunCoup" id="P91038">
    <property type="interactions" value="11"/>
</dbReference>
<evidence type="ECO:0000256" key="4">
    <source>
        <dbReference type="ARBA" id="ARBA00022676"/>
    </source>
</evidence>
<protein>
    <recommendedName>
        <fullName evidence="3">glucuronosyltransferase</fullName>
        <ecNumber evidence="3">2.4.1.17</ecNumber>
    </recommendedName>
</protein>
<dbReference type="CAZy" id="GT1">
    <property type="family name" value="Glycosyltransferase Family 1"/>
</dbReference>
<dbReference type="FunFam" id="3.40.50.2000:FF:000038">
    <property type="entry name" value="UDP-GlucuronosylTransferase"/>
    <property type="match status" value="1"/>
</dbReference>
<keyword evidence="6 11" id="KW-0812">Transmembrane</keyword>
<keyword evidence="4" id="KW-0328">Glycosyltransferase</keyword>
<name>P91038_CAEEL</name>
<keyword evidence="5" id="KW-0808">Transferase</keyword>
<dbReference type="CTD" id="172086"/>
<evidence type="ECO:0000256" key="8">
    <source>
        <dbReference type="ARBA" id="ARBA00022989"/>
    </source>
</evidence>
<dbReference type="OrthoDB" id="5835829at2759"/>
<dbReference type="Bgee" id="WBGene00015693">
    <property type="expression patterns" value="Expressed in germ line (C elegans) and 4 other cell types or tissues"/>
</dbReference>
<dbReference type="InterPro" id="IPR050271">
    <property type="entry name" value="UDP-glycosyltransferase"/>
</dbReference>
<dbReference type="InterPro" id="IPR002213">
    <property type="entry name" value="UDP_glucos_trans"/>
</dbReference>
<gene>
    <name evidence="13 15" type="primary">ugt-28</name>
    <name evidence="15" type="ORF">C10H11.4</name>
    <name evidence="13" type="ORF">CELE_C10H11.4</name>
</gene>
<feature type="chain" id="PRO_5004161777" description="glucuronosyltransferase" evidence="12">
    <location>
        <begin position="18"/>
        <end position="537"/>
    </location>
</feature>
<dbReference type="SUPFAM" id="SSF53756">
    <property type="entry name" value="UDP-Glycosyltransferase/glycogen phosphorylase"/>
    <property type="match status" value="1"/>
</dbReference>
<dbReference type="CDD" id="cd03784">
    <property type="entry name" value="GT1_Gtf-like"/>
    <property type="match status" value="1"/>
</dbReference>
<dbReference type="PANTHER" id="PTHR48043:SF14">
    <property type="entry name" value="UDP-GLUCURONOSYLTRANSFERASE-RELATED"/>
    <property type="match status" value="1"/>
</dbReference>
<dbReference type="GO" id="GO:0016020">
    <property type="term" value="C:membrane"/>
    <property type="evidence" value="ECO:0007669"/>
    <property type="project" value="UniProtKB-SubCell"/>
</dbReference>
<dbReference type="OMA" id="SCTFFDS"/>
<evidence type="ECO:0000256" key="12">
    <source>
        <dbReference type="SAM" id="SignalP"/>
    </source>
</evidence>
<evidence type="ECO:0000313" key="15">
    <source>
        <dbReference type="WormBase" id="C10H11.4"/>
    </source>
</evidence>
<dbReference type="eggNOG" id="KOG1192">
    <property type="taxonomic scope" value="Eukaryota"/>
</dbReference>
<evidence type="ECO:0000256" key="7">
    <source>
        <dbReference type="ARBA" id="ARBA00022729"/>
    </source>
</evidence>
<dbReference type="Gene3D" id="3.40.50.2000">
    <property type="entry name" value="Glycogen Phosphorylase B"/>
    <property type="match status" value="1"/>
</dbReference>
<evidence type="ECO:0000256" key="2">
    <source>
        <dbReference type="ARBA" id="ARBA00009995"/>
    </source>
</evidence>
<dbReference type="WormBase" id="C10H11.4">
    <property type="protein sequence ID" value="CE08093"/>
    <property type="gene ID" value="WBGene00015693"/>
    <property type="gene designation" value="ugt-28"/>
</dbReference>
<keyword evidence="14" id="KW-1185">Reference proteome</keyword>
<evidence type="ECO:0000313" key="14">
    <source>
        <dbReference type="Proteomes" id="UP000001940"/>
    </source>
</evidence>
<keyword evidence="9 11" id="KW-0472">Membrane</keyword>
<keyword evidence="7 12" id="KW-0732">Signal</keyword>
<dbReference type="GO" id="GO:0008194">
    <property type="term" value="F:UDP-glycosyltransferase activity"/>
    <property type="evidence" value="ECO:0000318"/>
    <property type="project" value="GO_Central"/>
</dbReference>
<dbReference type="PeptideAtlas" id="P91038"/>
<dbReference type="Pfam" id="PF00201">
    <property type="entry name" value="UDPGT"/>
    <property type="match status" value="1"/>
</dbReference>
<dbReference type="UCSC" id="C10H11.4">
    <property type="organism name" value="c. elegans"/>
</dbReference>
<evidence type="ECO:0000256" key="3">
    <source>
        <dbReference type="ARBA" id="ARBA00012544"/>
    </source>
</evidence>
<keyword evidence="16" id="KW-1267">Proteomics identification</keyword>
<dbReference type="KEGG" id="cel:CELE_C10H11.4"/>
<evidence type="ECO:0000256" key="11">
    <source>
        <dbReference type="SAM" id="Phobius"/>
    </source>
</evidence>
<dbReference type="EC" id="2.4.1.17" evidence="3"/>
<sequence length="537" mass="61483">MLLKFLIFSSFFCSTSSLNILVYSPAFAASHSNFLGKLADTLTERGHNVTYLMPVVDPEKRDECIGVKLTKDLVIVEPDEEMMSFKKGSTPNGEIMELFWKSEMDSSNSRDMFSFFNSDMKLACRNFHKRRDIFEQMKSRNFDVAILEPVTICGLGFVKALGIEKTILASSSTFYDAVMDYIGEPLDYSYVPSGFSVTGDVMTMAERYENWMVVKEINIALHDMFDGEMKSYREFLGEDLPNWRELLSSASIFFVNANPFLDFPRAVLQKTVPIGGISINLKWIKEQKLTKDWEDILEKRTKTVLISFGSMVKSAYMPKIWRNGLLEVIKSMPDVTFIFKYESDEVSFADGISNIHFSKWVPQTALLNDPRLSAFVTHGGLGSTMELAYSGKPGVVIPVFADQIRNARMIARHNGVIYLHKNSMENVKVTRKALTDVLYDESYKKNAEKLTDILMNQPYSPMENVIKYTEFVGEHGPFPNTDPYGRHLNYFQKTFFDIYALFALFYISVGTIIAISIRFIYQKARKYFTLEKSKKTE</sequence>
<evidence type="ECO:0000256" key="9">
    <source>
        <dbReference type="ARBA" id="ARBA00023136"/>
    </source>
</evidence>
<feature type="transmembrane region" description="Helical" evidence="11">
    <location>
        <begin position="498"/>
        <end position="521"/>
    </location>
</feature>
<accession>P91038</accession>
<dbReference type="Proteomes" id="UP000001940">
    <property type="component" value="Chromosome I"/>
</dbReference>
<comment type="similarity">
    <text evidence="2">Belongs to the UDP-glycosyltransferase family.</text>
</comment>
<organism evidence="13 14">
    <name type="scientific">Caenorhabditis elegans</name>
    <dbReference type="NCBI Taxonomy" id="6239"/>
    <lineage>
        <taxon>Eukaryota</taxon>
        <taxon>Metazoa</taxon>
        <taxon>Ecdysozoa</taxon>
        <taxon>Nematoda</taxon>
        <taxon>Chromadorea</taxon>
        <taxon>Rhabditida</taxon>
        <taxon>Rhabditina</taxon>
        <taxon>Rhabditomorpha</taxon>
        <taxon>Rhabditoidea</taxon>
        <taxon>Rhabditidae</taxon>
        <taxon>Peloderinae</taxon>
        <taxon>Caenorhabditis</taxon>
    </lineage>
</organism>
<evidence type="ECO:0000256" key="5">
    <source>
        <dbReference type="ARBA" id="ARBA00022679"/>
    </source>
</evidence>
<reference evidence="13 14" key="1">
    <citation type="journal article" date="1998" name="Science">
        <title>Genome sequence of the nematode C. elegans: a platform for investigating biology.</title>
        <authorList>
            <consortium name="The C. elegans sequencing consortium"/>
            <person name="Sulson J.E."/>
            <person name="Waterston R."/>
        </authorList>
    </citation>
    <scope>NUCLEOTIDE SEQUENCE [LARGE SCALE GENOMIC DNA]</scope>
    <source>
        <strain evidence="13 14">Bristol N2</strain>
    </source>
</reference>
<dbReference type="EMBL" id="BX284601">
    <property type="protein sequence ID" value="CCD64216.1"/>
    <property type="molecule type" value="Genomic_DNA"/>
</dbReference>
<evidence type="ECO:0000256" key="10">
    <source>
        <dbReference type="ARBA" id="ARBA00047475"/>
    </source>
</evidence>
<keyword evidence="8 11" id="KW-1133">Transmembrane helix</keyword>
<dbReference type="GO" id="GO:0015020">
    <property type="term" value="F:glucuronosyltransferase activity"/>
    <property type="evidence" value="ECO:0007669"/>
    <property type="project" value="UniProtKB-EC"/>
</dbReference>
<dbReference type="PhylomeDB" id="P91038"/>
<dbReference type="PaxDb" id="6239-C10H11.4"/>
<feature type="signal peptide" evidence="12">
    <location>
        <begin position="1"/>
        <end position="17"/>
    </location>
</feature>
<evidence type="ECO:0000256" key="1">
    <source>
        <dbReference type="ARBA" id="ARBA00004167"/>
    </source>
</evidence>
<dbReference type="AlphaFoldDB" id="P91038"/>
<evidence type="ECO:0007829" key="16">
    <source>
        <dbReference type="PeptideAtlas" id="P91038"/>
    </source>
</evidence>